<dbReference type="Pfam" id="PF00781">
    <property type="entry name" value="DAGK_cat"/>
    <property type="match status" value="1"/>
</dbReference>
<evidence type="ECO:0000256" key="1">
    <source>
        <dbReference type="ARBA" id="ARBA00001946"/>
    </source>
</evidence>
<keyword evidence="5 11" id="KW-0418">Kinase</keyword>
<dbReference type="Gene3D" id="3.40.50.10330">
    <property type="entry name" value="Probable inorganic polyphosphate/atp-NAD kinase, domain 1"/>
    <property type="match status" value="1"/>
</dbReference>
<dbReference type="PANTHER" id="PTHR12358:SF54">
    <property type="entry name" value="SPHINGOSINE KINASE RELATED PROTEIN"/>
    <property type="match status" value="1"/>
</dbReference>
<keyword evidence="4" id="KW-0547">Nucleotide-binding</keyword>
<dbReference type="Gene3D" id="2.60.200.40">
    <property type="match status" value="1"/>
</dbReference>
<evidence type="ECO:0000256" key="2">
    <source>
        <dbReference type="ARBA" id="ARBA00005983"/>
    </source>
</evidence>
<dbReference type="SUPFAM" id="SSF111331">
    <property type="entry name" value="NAD kinase/diacylglycerol kinase-like"/>
    <property type="match status" value="1"/>
</dbReference>
<evidence type="ECO:0000256" key="5">
    <source>
        <dbReference type="ARBA" id="ARBA00022777"/>
    </source>
</evidence>
<keyword evidence="8" id="KW-1208">Phospholipid metabolism</keyword>
<comment type="cofactor">
    <cofactor evidence="1">
        <name>Mg(2+)</name>
        <dbReference type="ChEBI" id="CHEBI:18420"/>
    </cofactor>
</comment>
<dbReference type="GO" id="GO:0016301">
    <property type="term" value="F:kinase activity"/>
    <property type="evidence" value="ECO:0007669"/>
    <property type="project" value="UniProtKB-KW"/>
</dbReference>
<keyword evidence="12" id="KW-1185">Reference proteome</keyword>
<dbReference type="InterPro" id="IPR050187">
    <property type="entry name" value="Lipid_Phosphate_FormReg"/>
</dbReference>
<dbReference type="EMBL" id="AP027731">
    <property type="protein sequence ID" value="BDZ45467.1"/>
    <property type="molecule type" value="Genomic_DNA"/>
</dbReference>
<evidence type="ECO:0000256" key="4">
    <source>
        <dbReference type="ARBA" id="ARBA00022741"/>
    </source>
</evidence>
<protein>
    <submittedName>
        <fullName evidence="11">Sphingosine kinase</fullName>
    </submittedName>
</protein>
<feature type="region of interest" description="Disordered" evidence="9">
    <location>
        <begin position="335"/>
        <end position="377"/>
    </location>
</feature>
<keyword evidence="7" id="KW-0443">Lipid metabolism</keyword>
<evidence type="ECO:0000256" key="8">
    <source>
        <dbReference type="ARBA" id="ARBA00023264"/>
    </source>
</evidence>
<reference evidence="12" key="1">
    <citation type="journal article" date="2019" name="Int. J. Syst. Evol. Microbiol.">
        <title>The Global Catalogue of Microorganisms (GCM) 10K type strain sequencing project: providing services to taxonomists for standard genome sequencing and annotation.</title>
        <authorList>
            <consortium name="The Broad Institute Genomics Platform"/>
            <consortium name="The Broad Institute Genome Sequencing Center for Infectious Disease"/>
            <person name="Wu L."/>
            <person name="Ma J."/>
        </authorList>
    </citation>
    <scope>NUCLEOTIDE SEQUENCE [LARGE SCALE GENOMIC DNA]</scope>
    <source>
        <strain evidence="12">NBRC 108725</strain>
    </source>
</reference>
<evidence type="ECO:0000256" key="7">
    <source>
        <dbReference type="ARBA" id="ARBA00023209"/>
    </source>
</evidence>
<dbReference type="InterPro" id="IPR001206">
    <property type="entry name" value="Diacylglycerol_kinase_cat_dom"/>
</dbReference>
<keyword evidence="3" id="KW-0808">Transferase</keyword>
<dbReference type="InterPro" id="IPR045540">
    <property type="entry name" value="YegS/DAGK_C"/>
</dbReference>
<evidence type="ECO:0000259" key="10">
    <source>
        <dbReference type="PROSITE" id="PS50146"/>
    </source>
</evidence>
<keyword evidence="7" id="KW-0594">Phospholipid biosynthesis</keyword>
<name>A0ABM8GB58_9MICO</name>
<dbReference type="Pfam" id="PF19279">
    <property type="entry name" value="YegS_C"/>
    <property type="match status" value="1"/>
</dbReference>
<dbReference type="InterPro" id="IPR016064">
    <property type="entry name" value="NAD/diacylglycerol_kinase_sf"/>
</dbReference>
<evidence type="ECO:0000256" key="3">
    <source>
        <dbReference type="ARBA" id="ARBA00022679"/>
    </source>
</evidence>
<feature type="domain" description="DAGKc" evidence="10">
    <location>
        <begin position="4"/>
        <end position="134"/>
    </location>
</feature>
<dbReference type="Proteomes" id="UP001321498">
    <property type="component" value="Chromosome"/>
</dbReference>
<keyword evidence="6" id="KW-0067">ATP-binding</keyword>
<comment type="similarity">
    <text evidence="2">Belongs to the diacylglycerol/lipid kinase family.</text>
</comment>
<accession>A0ABM8GB58</accession>
<dbReference type="PANTHER" id="PTHR12358">
    <property type="entry name" value="SPHINGOSINE KINASE"/>
    <property type="match status" value="1"/>
</dbReference>
<dbReference type="RefSeq" id="WP_350226727.1">
    <property type="nucleotide sequence ID" value="NZ_AP027731.1"/>
</dbReference>
<keyword evidence="7" id="KW-0444">Lipid biosynthesis</keyword>
<organism evidence="11 12">
    <name type="scientific">Naasia aerilata</name>
    <dbReference type="NCBI Taxonomy" id="1162966"/>
    <lineage>
        <taxon>Bacteria</taxon>
        <taxon>Bacillati</taxon>
        <taxon>Actinomycetota</taxon>
        <taxon>Actinomycetes</taxon>
        <taxon>Micrococcales</taxon>
        <taxon>Microbacteriaceae</taxon>
        <taxon>Naasia</taxon>
    </lineage>
</organism>
<proteinExistence type="inferred from homology"/>
<evidence type="ECO:0000256" key="9">
    <source>
        <dbReference type="SAM" id="MobiDB-lite"/>
    </source>
</evidence>
<gene>
    <name evidence="11" type="ORF">GCM10025866_13760</name>
</gene>
<evidence type="ECO:0000313" key="12">
    <source>
        <dbReference type="Proteomes" id="UP001321498"/>
    </source>
</evidence>
<dbReference type="PROSITE" id="PS50146">
    <property type="entry name" value="DAGK"/>
    <property type="match status" value="1"/>
</dbReference>
<dbReference type="InterPro" id="IPR017438">
    <property type="entry name" value="ATP-NAD_kinase_N"/>
</dbReference>
<evidence type="ECO:0000256" key="6">
    <source>
        <dbReference type="ARBA" id="ARBA00022840"/>
    </source>
</evidence>
<sequence>MAAPETRMAAVVYNPIKVDLDTLRSTVDAAAEAAGWSASRWYETSEDDPGEGMTRQALEDGADVVLAAGGDGTVRAVAQGLRDSGVPLALLPSGTGNLLARNLNLTLGNLEDSVATAFEGTDREIDLGIVEVRRPDQSRDRLVFLVMAGIGLDAQMIENTDSDLKKRVGWLAYVDAIRKSLRGDNNVRLRFQLDGAPPRNLRVHTLMIGNCGSLPANILLLPEAAVDDGLFDIVALRPQGLFGWVQIWVKIVWENGVLRRSTVGRKLLNGLSREVRALSYLKGKEIILRPDEPTIFELDGDTFGEASAIKAFVDPLALTVKIPQAEAERLPAAERTELGATPAEQAELPPEVTSISPEDATEPETPIGTPVAEGTAG</sequence>
<evidence type="ECO:0000313" key="11">
    <source>
        <dbReference type="EMBL" id="BDZ45467.1"/>
    </source>
</evidence>